<evidence type="ECO:0000313" key="7">
    <source>
        <dbReference type="EMBL" id="MFD2834941.1"/>
    </source>
</evidence>
<dbReference type="Pfam" id="PF07715">
    <property type="entry name" value="Plug"/>
    <property type="match status" value="1"/>
</dbReference>
<dbReference type="SUPFAM" id="SSF49464">
    <property type="entry name" value="Carboxypeptidase regulatory domain-like"/>
    <property type="match status" value="1"/>
</dbReference>
<feature type="domain" description="Outer membrane protein beta-barrel" evidence="6">
    <location>
        <begin position="549"/>
        <end position="914"/>
    </location>
</feature>
<dbReference type="Pfam" id="PF13715">
    <property type="entry name" value="CarbopepD_reg_2"/>
    <property type="match status" value="1"/>
</dbReference>
<feature type="domain" description="TonB-dependent receptor plug" evidence="5">
    <location>
        <begin position="137"/>
        <end position="230"/>
    </location>
</feature>
<evidence type="ECO:0000256" key="2">
    <source>
        <dbReference type="ARBA" id="ARBA00023136"/>
    </source>
</evidence>
<dbReference type="Pfam" id="PF14905">
    <property type="entry name" value="OMP_b-brl_3"/>
    <property type="match status" value="1"/>
</dbReference>
<keyword evidence="4" id="KW-0732">Signal</keyword>
<dbReference type="InterPro" id="IPR036942">
    <property type="entry name" value="Beta-barrel_TonB_sf"/>
</dbReference>
<organism evidence="7 8">
    <name type="scientific">Christiangramia antarctica</name>
    <dbReference type="NCBI Taxonomy" id="2058158"/>
    <lineage>
        <taxon>Bacteria</taxon>
        <taxon>Pseudomonadati</taxon>
        <taxon>Bacteroidota</taxon>
        <taxon>Flavobacteriia</taxon>
        <taxon>Flavobacteriales</taxon>
        <taxon>Flavobacteriaceae</taxon>
        <taxon>Christiangramia</taxon>
    </lineage>
</organism>
<dbReference type="Gene3D" id="2.170.130.10">
    <property type="entry name" value="TonB-dependent receptor, plug domain"/>
    <property type="match status" value="1"/>
</dbReference>
<dbReference type="InterPro" id="IPR037066">
    <property type="entry name" value="Plug_dom_sf"/>
</dbReference>
<evidence type="ECO:0000256" key="3">
    <source>
        <dbReference type="ARBA" id="ARBA00023237"/>
    </source>
</evidence>
<reference evidence="8" key="1">
    <citation type="journal article" date="2019" name="Int. J. Syst. Evol. Microbiol.">
        <title>The Global Catalogue of Microorganisms (GCM) 10K type strain sequencing project: providing services to taxonomists for standard genome sequencing and annotation.</title>
        <authorList>
            <consortium name="The Broad Institute Genomics Platform"/>
            <consortium name="The Broad Institute Genome Sequencing Center for Infectious Disease"/>
            <person name="Wu L."/>
            <person name="Ma J."/>
        </authorList>
    </citation>
    <scope>NUCLEOTIDE SEQUENCE [LARGE SCALE GENOMIC DNA]</scope>
    <source>
        <strain evidence="8">KCTC 52925</strain>
    </source>
</reference>
<dbReference type="EMBL" id="JBHUOJ010000037">
    <property type="protein sequence ID" value="MFD2834941.1"/>
    <property type="molecule type" value="Genomic_DNA"/>
</dbReference>
<dbReference type="PANTHER" id="PTHR40980:SF5">
    <property type="entry name" value="TONB-DEPENDENT RECEPTOR"/>
    <property type="match status" value="1"/>
</dbReference>
<evidence type="ECO:0000313" key="8">
    <source>
        <dbReference type="Proteomes" id="UP001597438"/>
    </source>
</evidence>
<comment type="caution">
    <text evidence="7">The sequence shown here is derived from an EMBL/GenBank/DDBJ whole genome shotgun (WGS) entry which is preliminary data.</text>
</comment>
<dbReference type="Gene3D" id="2.40.170.20">
    <property type="entry name" value="TonB-dependent receptor, beta-barrel domain"/>
    <property type="match status" value="1"/>
</dbReference>
<evidence type="ECO:0000259" key="5">
    <source>
        <dbReference type="Pfam" id="PF07715"/>
    </source>
</evidence>
<dbReference type="PANTHER" id="PTHR40980">
    <property type="entry name" value="PLUG DOMAIN-CONTAINING PROTEIN"/>
    <property type="match status" value="1"/>
</dbReference>
<proteinExistence type="predicted"/>
<dbReference type="Gene3D" id="2.60.40.1120">
    <property type="entry name" value="Carboxypeptidase-like, regulatory domain"/>
    <property type="match status" value="1"/>
</dbReference>
<protein>
    <submittedName>
        <fullName evidence="7">Carboxypeptidase-like regulatory domain-containing protein</fullName>
    </submittedName>
</protein>
<name>A0ABW5XB64_9FLAO</name>
<gene>
    <name evidence="7" type="ORF">ACFSYS_16740</name>
</gene>
<evidence type="ECO:0000259" key="6">
    <source>
        <dbReference type="Pfam" id="PF14905"/>
    </source>
</evidence>
<accession>A0ABW5XB64</accession>
<dbReference type="Proteomes" id="UP001597438">
    <property type="component" value="Unassembled WGS sequence"/>
</dbReference>
<sequence length="931" mass="104095">MKYFIAILIFFTTISQAQETTTGSIAGKLTDKEMNGEPLPFANVVIKGTSKGTTSDFDGLYSLNNLEPGTYTIVYSFVGYETLEIPEVNVEAGKVTEINTELGSSAAALEEIVITTVSRKDSQVALLIEQKNSIEIKESIGAQELAKLGVSDVGTATTKISGVTSSEASGDIFVRGLGDRYLYSTMNGLPIPSDDVERKNIDLGLFPTRVIQNVSINKTFSPETSADQASGNIDIISRELRGKDELDLGLRIGVNTNAAGEFSNFKVSPNQDDVYFGFYDQKVPTEYSLNNQTWNTKKDPFPINRTYSLTAGKEFGKLRTLLTASQSVKFEYNQGVFRNYKSNDLEDEFTDATNFSKTDNTTALIDLGFEIDNNNRLKATSLFINKLTDEVFEAGRNGEGVVFEETNTAEDFNQFVRDQNIKQTRLWVNQLHGDHSFFDGKNELDWGVGYNLVNADEPNRIRNEVNISPTLPIQLGRTGGYQQRKSTQKIDDTELNALLNNRYNFLTDEEDSEKKVFVEVGGNYRKKDRDFISQFFGADENQFNTVNPTSIDDLSSVFTTANFNSRRLSFNQLSPDLYIGTLKSYSGYAFFNYGTEKFNINIGGRYQNDDLHVVFDVNNYPVNLPNFVYKNYENIYPAANLKFSPTKNSNIRLAASKTITLPEFKEVAPFEYVSQTGQVTRGNPNLEASNNLNFDLKYEIFPSSGELISLTGFYKNIKDPINKVQERGAAGVFSYFNAGEEANIYGLELEARMDVYENEAPEGFDVAVSGNVSRMWHKQDLKNVNDANGNFVRTFRYNNKKEIGLQGASDWIFNASANISTETDNPFRATLVGAYASDKIYALGAPETQNQTNVFYNDEIVEKGFVTLDLIMAKELSENWVLEFRGQNLLNPEIERYQAIRPTSGNAGETNQTVRSYTRGAVLSLGVSYSF</sequence>
<keyword evidence="2" id="KW-0472">Membrane</keyword>
<comment type="subcellular location">
    <subcellularLocation>
        <location evidence="1">Cell outer membrane</location>
    </subcellularLocation>
</comment>
<dbReference type="InterPro" id="IPR041700">
    <property type="entry name" value="OMP_b-brl_3"/>
</dbReference>
<dbReference type="InterPro" id="IPR012910">
    <property type="entry name" value="Plug_dom"/>
</dbReference>
<dbReference type="RefSeq" id="WP_251740084.1">
    <property type="nucleotide sequence ID" value="NZ_JBHUOJ010000037.1"/>
</dbReference>
<dbReference type="InterPro" id="IPR008969">
    <property type="entry name" value="CarboxyPept-like_regulatory"/>
</dbReference>
<evidence type="ECO:0000256" key="1">
    <source>
        <dbReference type="ARBA" id="ARBA00004442"/>
    </source>
</evidence>
<keyword evidence="8" id="KW-1185">Reference proteome</keyword>
<feature type="signal peptide" evidence="4">
    <location>
        <begin position="1"/>
        <end position="17"/>
    </location>
</feature>
<dbReference type="SUPFAM" id="SSF56935">
    <property type="entry name" value="Porins"/>
    <property type="match status" value="1"/>
</dbReference>
<feature type="chain" id="PRO_5045458880" evidence="4">
    <location>
        <begin position="18"/>
        <end position="931"/>
    </location>
</feature>
<evidence type="ECO:0000256" key="4">
    <source>
        <dbReference type="SAM" id="SignalP"/>
    </source>
</evidence>
<keyword evidence="3" id="KW-0998">Cell outer membrane</keyword>